<dbReference type="RefSeq" id="WP_020452937.1">
    <property type="nucleotide sequence ID" value="NZ_AP025340.1"/>
</dbReference>
<dbReference type="PANTHER" id="PTHR34822">
    <property type="entry name" value="GRPB DOMAIN PROTEIN (AFU_ORTHOLOGUE AFUA_1G01530)"/>
    <property type="match status" value="1"/>
</dbReference>
<dbReference type="Gene3D" id="3.30.460.10">
    <property type="entry name" value="Beta Polymerase, domain 2"/>
    <property type="match status" value="1"/>
</dbReference>
<protein>
    <submittedName>
        <fullName evidence="1">Uncharacterized protein</fullName>
    </submittedName>
</protein>
<dbReference type="InterPro" id="IPR043519">
    <property type="entry name" value="NT_sf"/>
</dbReference>
<dbReference type="Pfam" id="PF04229">
    <property type="entry name" value="GrpB"/>
    <property type="match status" value="1"/>
</dbReference>
<dbReference type="PANTHER" id="PTHR34822:SF1">
    <property type="entry name" value="GRPB FAMILY PROTEIN"/>
    <property type="match status" value="1"/>
</dbReference>
<dbReference type="AlphaFoldDB" id="A0A6N2GPM9"/>
<dbReference type="Proteomes" id="UP000185604">
    <property type="component" value="Unassembled WGS sequence"/>
</dbReference>
<dbReference type="InterPro" id="IPR007344">
    <property type="entry name" value="GrpB/CoaE"/>
</dbReference>
<name>A0A6N2GPM9_9BACI</name>
<evidence type="ECO:0000313" key="2">
    <source>
        <dbReference type="Proteomes" id="UP000185604"/>
    </source>
</evidence>
<reference evidence="1 2" key="1">
    <citation type="journal article" date="2016" name="Front. Microbiol.">
        <title>High-Level Heat Resistance of Spores of Bacillus amyloliquefaciens and Bacillus licheniformis Results from the Presence of a spoVA Operon in a Tn1546 Transposon.</title>
        <authorList>
            <person name="Berendsen E.M."/>
            <person name="Koning R.A."/>
            <person name="Boekhorst J."/>
            <person name="de Jong A."/>
            <person name="Kuipers O.P."/>
            <person name="Wells-Bennik M.H."/>
        </authorList>
    </citation>
    <scope>NUCLEOTIDE SEQUENCE [LARGE SCALE GENOMIC DNA]</scope>
    <source>
        <strain evidence="1 2">B4121</strain>
    </source>
</reference>
<evidence type="ECO:0000313" key="1">
    <source>
        <dbReference type="EMBL" id="OLF98626.1"/>
    </source>
</evidence>
<sequence length="176" mass="20429">MEQEIIIEKAKAGWAQEFAAEKQRLTDVLGKKVLAIEHIGSTSVPGLAAKPVLDLMAGVNSLSEASAWIEPLEQLGYEHVFHEAFPARRFFRKGMWRAGTHHLHVYVFQSEEWKNQLRFRNYLRKHSAERQEYETLKKTLARRFPYDRTSYTEGKESFIKDVIEKAKHLERSGPVC</sequence>
<organism evidence="1 2">
    <name type="scientific">Bacillus paralicheniformis</name>
    <dbReference type="NCBI Taxonomy" id="1648923"/>
    <lineage>
        <taxon>Bacteria</taxon>
        <taxon>Bacillati</taxon>
        <taxon>Bacillota</taxon>
        <taxon>Bacilli</taxon>
        <taxon>Bacillales</taxon>
        <taxon>Bacillaceae</taxon>
        <taxon>Bacillus</taxon>
    </lineage>
</organism>
<proteinExistence type="predicted"/>
<gene>
    <name evidence="1" type="ORF">B4121_0153</name>
</gene>
<comment type="caution">
    <text evidence="1">The sequence shown here is derived from an EMBL/GenBank/DDBJ whole genome shotgun (WGS) entry which is preliminary data.</text>
</comment>
<accession>A0A6N2GPM9</accession>
<dbReference type="SUPFAM" id="SSF81301">
    <property type="entry name" value="Nucleotidyltransferase"/>
    <property type="match status" value="1"/>
</dbReference>
<dbReference type="EMBL" id="LKPO01000001">
    <property type="protein sequence ID" value="OLF98626.1"/>
    <property type="molecule type" value="Genomic_DNA"/>
</dbReference>